<reference evidence="1 2" key="1">
    <citation type="submission" date="2015-01" db="EMBL/GenBank/DDBJ databases">
        <title>Genome of allotetraploid Gossypium barbadense reveals genomic plasticity and fiber elongation in cotton evolution.</title>
        <authorList>
            <person name="Chen X."/>
            <person name="Liu X."/>
            <person name="Zhao B."/>
            <person name="Zheng H."/>
            <person name="Hu Y."/>
            <person name="Lu G."/>
            <person name="Yang C."/>
            <person name="Chen J."/>
            <person name="Shan C."/>
            <person name="Zhang L."/>
            <person name="Zhou Y."/>
            <person name="Wang L."/>
            <person name="Guo W."/>
            <person name="Bai Y."/>
            <person name="Ruan J."/>
            <person name="Shangguan X."/>
            <person name="Mao Y."/>
            <person name="Jiang J."/>
            <person name="Zhu Y."/>
            <person name="Lei J."/>
            <person name="Kang H."/>
            <person name="Chen S."/>
            <person name="He X."/>
            <person name="Wang R."/>
            <person name="Wang Y."/>
            <person name="Chen J."/>
            <person name="Wang L."/>
            <person name="Yu S."/>
            <person name="Wang B."/>
            <person name="Wei J."/>
            <person name="Song S."/>
            <person name="Lu X."/>
            <person name="Gao Z."/>
            <person name="Gu W."/>
            <person name="Deng X."/>
            <person name="Ma D."/>
            <person name="Wang S."/>
            <person name="Liang W."/>
            <person name="Fang L."/>
            <person name="Cai C."/>
            <person name="Zhu X."/>
            <person name="Zhou B."/>
            <person name="Zhang Y."/>
            <person name="Chen Z."/>
            <person name="Xu S."/>
            <person name="Zhu R."/>
            <person name="Wang S."/>
            <person name="Zhang T."/>
            <person name="Zhao G."/>
        </authorList>
    </citation>
    <scope>NUCLEOTIDE SEQUENCE [LARGE SCALE GENOMIC DNA]</scope>
    <source>
        <strain evidence="2">cv. Xinhai21</strain>
        <tissue evidence="1">Leaf</tissue>
    </source>
</reference>
<organism evidence="1 2">
    <name type="scientific">Gossypium barbadense</name>
    <name type="common">Sea Island cotton</name>
    <name type="synonym">Hibiscus barbadensis</name>
    <dbReference type="NCBI Taxonomy" id="3634"/>
    <lineage>
        <taxon>Eukaryota</taxon>
        <taxon>Viridiplantae</taxon>
        <taxon>Streptophyta</taxon>
        <taxon>Embryophyta</taxon>
        <taxon>Tracheophyta</taxon>
        <taxon>Spermatophyta</taxon>
        <taxon>Magnoliopsida</taxon>
        <taxon>eudicotyledons</taxon>
        <taxon>Gunneridae</taxon>
        <taxon>Pentapetalae</taxon>
        <taxon>rosids</taxon>
        <taxon>malvids</taxon>
        <taxon>Malvales</taxon>
        <taxon>Malvaceae</taxon>
        <taxon>Malvoideae</taxon>
        <taxon>Gossypium</taxon>
    </lineage>
</organism>
<dbReference type="EMBL" id="KZ663536">
    <property type="protein sequence ID" value="PPS11899.1"/>
    <property type="molecule type" value="Genomic_DNA"/>
</dbReference>
<gene>
    <name evidence="1" type="ORF">GOBAR_AA08720</name>
</gene>
<accession>A0A2P5Y8J0</accession>
<name>A0A2P5Y8J0_GOSBA</name>
<dbReference type="Proteomes" id="UP000239757">
    <property type="component" value="Unassembled WGS sequence"/>
</dbReference>
<evidence type="ECO:0000313" key="2">
    <source>
        <dbReference type="Proteomes" id="UP000239757"/>
    </source>
</evidence>
<proteinExistence type="predicted"/>
<protein>
    <submittedName>
        <fullName evidence="1">Uncharacterized protein</fullName>
    </submittedName>
</protein>
<sequence length="174" mass="18941">MFYGASDFSPLIDLFFSKGFVQFWNRSAARSKTEGLSERIKQRACLPRFSPGSDISGDRKLKRTVPLGPSVDSEAKLTALSQGDKGGMEMNGKVETECEAEVPAAVNGCQNVNSALSAECECAFRRESAGRVSQPMRPAEDDETIAQAQTVIRSAVDLRGLRLHSPRNDEVIGK</sequence>
<evidence type="ECO:0000313" key="1">
    <source>
        <dbReference type="EMBL" id="PPS11899.1"/>
    </source>
</evidence>
<dbReference type="AlphaFoldDB" id="A0A2P5Y8J0"/>